<reference evidence="22" key="3">
    <citation type="submission" date="2025-09" db="UniProtKB">
        <authorList>
            <consortium name="Ensembl"/>
        </authorList>
    </citation>
    <scope>IDENTIFICATION</scope>
</reference>
<dbReference type="Gene3D" id="2.10.70.10">
    <property type="entry name" value="Complement Module, domain 1"/>
    <property type="match status" value="3"/>
</dbReference>
<dbReference type="CDD" id="cd00033">
    <property type="entry name" value="CCP"/>
    <property type="match status" value="3"/>
</dbReference>
<dbReference type="Proteomes" id="UP000472264">
    <property type="component" value="Chromosome 13"/>
</dbReference>
<dbReference type="PROSITE" id="PS50234">
    <property type="entry name" value="VWFA"/>
    <property type="match status" value="1"/>
</dbReference>
<keyword evidence="5" id="KW-0964">Secreted</keyword>
<dbReference type="SUPFAM" id="SSF50494">
    <property type="entry name" value="Trypsin-like serine proteases"/>
    <property type="match status" value="1"/>
</dbReference>
<evidence type="ECO:0000256" key="16">
    <source>
        <dbReference type="ARBA" id="ARBA00029636"/>
    </source>
</evidence>
<accession>A0A665V5B0</accession>
<dbReference type="PANTHER" id="PTHR46393:SF8">
    <property type="entry name" value="COMPLEMENT C2"/>
    <property type="match status" value="1"/>
</dbReference>
<evidence type="ECO:0000256" key="11">
    <source>
        <dbReference type="ARBA" id="ARBA00022801"/>
    </source>
</evidence>
<dbReference type="Pfam" id="PF00089">
    <property type="entry name" value="Trypsin"/>
    <property type="match status" value="1"/>
</dbReference>
<keyword evidence="10" id="KW-0677">Repeat</keyword>
<dbReference type="SUPFAM" id="SSF57535">
    <property type="entry name" value="Complement control module/SCR domain"/>
    <property type="match status" value="3"/>
</dbReference>
<reference evidence="22" key="2">
    <citation type="submission" date="2025-08" db="UniProtKB">
        <authorList>
            <consortium name="Ensembl"/>
        </authorList>
    </citation>
    <scope>IDENTIFICATION</scope>
</reference>
<evidence type="ECO:0000313" key="23">
    <source>
        <dbReference type="Proteomes" id="UP000472264"/>
    </source>
</evidence>
<dbReference type="InterPro" id="IPR000436">
    <property type="entry name" value="Sushi_SCR_CCP_dom"/>
</dbReference>
<name>A0A665V5B0_ECHNA</name>
<dbReference type="InterPro" id="IPR009003">
    <property type="entry name" value="Peptidase_S1_PA"/>
</dbReference>
<evidence type="ECO:0000256" key="13">
    <source>
        <dbReference type="ARBA" id="ARBA00022859"/>
    </source>
</evidence>
<keyword evidence="9" id="KW-0732">Signal</keyword>
<evidence type="ECO:0000256" key="9">
    <source>
        <dbReference type="ARBA" id="ARBA00022729"/>
    </source>
</evidence>
<comment type="cofactor">
    <cofactor evidence="1">
        <name>Mn(2+)</name>
        <dbReference type="ChEBI" id="CHEBI:29035"/>
    </cofactor>
</comment>
<dbReference type="GO" id="GO:0070062">
    <property type="term" value="C:extracellular exosome"/>
    <property type="evidence" value="ECO:0007669"/>
    <property type="project" value="TreeGrafter"/>
</dbReference>
<dbReference type="Gene3D" id="2.40.10.10">
    <property type="entry name" value="Trypsin-like serine proteases"/>
    <property type="match status" value="2"/>
</dbReference>
<keyword evidence="8" id="KW-0645">Protease</keyword>
<dbReference type="AlphaFoldDB" id="A0A665V5B0"/>
<feature type="disulfide bond" evidence="18">
    <location>
        <begin position="173"/>
        <end position="200"/>
    </location>
</feature>
<evidence type="ECO:0000259" key="21">
    <source>
        <dbReference type="PROSITE" id="PS50923"/>
    </source>
</evidence>
<dbReference type="Pfam" id="PF00084">
    <property type="entry name" value="Sushi"/>
    <property type="match status" value="2"/>
</dbReference>
<dbReference type="Pfam" id="PF00092">
    <property type="entry name" value="VWA"/>
    <property type="match status" value="1"/>
</dbReference>
<dbReference type="InterPro" id="IPR001254">
    <property type="entry name" value="Trypsin_dom"/>
</dbReference>
<dbReference type="GO" id="GO:0006956">
    <property type="term" value="P:complement activation"/>
    <property type="evidence" value="ECO:0007669"/>
    <property type="project" value="InterPro"/>
</dbReference>
<keyword evidence="14 18" id="KW-1015">Disulfide bond</keyword>
<dbReference type="GO" id="GO:0006508">
    <property type="term" value="P:proteolysis"/>
    <property type="evidence" value="ECO:0007669"/>
    <property type="project" value="UniProtKB-KW"/>
</dbReference>
<comment type="caution">
    <text evidence="18">Lacks conserved residue(s) required for the propagation of feature annotation.</text>
</comment>
<dbReference type="SMART" id="SM00032">
    <property type="entry name" value="CCP"/>
    <property type="match status" value="3"/>
</dbReference>
<comment type="subcellular location">
    <subcellularLocation>
        <location evidence="3">Cell surface</location>
    </subcellularLocation>
    <subcellularLocation>
        <location evidence="4">Secreted</location>
    </subcellularLocation>
</comment>
<dbReference type="GO" id="GO:0045087">
    <property type="term" value="P:innate immune response"/>
    <property type="evidence" value="ECO:0007669"/>
    <property type="project" value="UniProtKB-KW"/>
</dbReference>
<keyword evidence="13" id="KW-0391">Immunity</keyword>
<dbReference type="InterPro" id="IPR035976">
    <property type="entry name" value="Sushi/SCR/CCP_sf"/>
</dbReference>
<gene>
    <name evidence="22" type="primary">si:ch1073-280e3.1</name>
</gene>
<dbReference type="InterPro" id="IPR011360">
    <property type="entry name" value="Compl_C2_B"/>
</dbReference>
<dbReference type="PROSITE" id="PS00134">
    <property type="entry name" value="TRYPSIN_HIS"/>
    <property type="match status" value="1"/>
</dbReference>
<keyword evidence="7 18" id="KW-0768">Sushi</keyword>
<feature type="active site" description="Charge relay system" evidence="17">
    <location>
        <position position="573"/>
    </location>
</feature>
<dbReference type="InterPro" id="IPR018114">
    <property type="entry name" value="TRYPSIN_HIS"/>
</dbReference>
<dbReference type="PIRSF" id="PIRSF001154">
    <property type="entry name" value="Compl_C2_B"/>
    <property type="match status" value="1"/>
</dbReference>
<protein>
    <recommendedName>
        <fullName evidence="16">C3/C5 convertase</fullName>
    </recommendedName>
</protein>
<evidence type="ECO:0000256" key="15">
    <source>
        <dbReference type="ARBA" id="ARBA00023180"/>
    </source>
</evidence>
<dbReference type="GO" id="GO:0009986">
    <property type="term" value="C:cell surface"/>
    <property type="evidence" value="ECO:0007669"/>
    <property type="project" value="UniProtKB-SubCell"/>
</dbReference>
<dbReference type="FunCoup" id="A0A665V5B0">
    <property type="interactions" value="6"/>
</dbReference>
<dbReference type="CDD" id="cd00190">
    <property type="entry name" value="Tryp_SPc"/>
    <property type="match status" value="1"/>
</dbReference>
<dbReference type="PANTHER" id="PTHR46393">
    <property type="entry name" value="SUSHI DOMAIN-CONTAINING PROTEIN"/>
    <property type="match status" value="1"/>
</dbReference>
<evidence type="ECO:0000256" key="1">
    <source>
        <dbReference type="ARBA" id="ARBA00001936"/>
    </source>
</evidence>
<evidence type="ECO:0000256" key="12">
    <source>
        <dbReference type="ARBA" id="ARBA00022825"/>
    </source>
</evidence>
<dbReference type="SMART" id="SM00020">
    <property type="entry name" value="Tryp_SPc"/>
    <property type="match status" value="1"/>
</dbReference>
<keyword evidence="11" id="KW-0378">Hydrolase</keyword>
<evidence type="ECO:0000256" key="4">
    <source>
        <dbReference type="ARBA" id="ARBA00004613"/>
    </source>
</evidence>
<evidence type="ECO:0000259" key="19">
    <source>
        <dbReference type="PROSITE" id="PS50234"/>
    </source>
</evidence>
<dbReference type="InterPro" id="IPR036465">
    <property type="entry name" value="vWFA_dom_sf"/>
</dbReference>
<evidence type="ECO:0000256" key="3">
    <source>
        <dbReference type="ARBA" id="ARBA00004241"/>
    </source>
</evidence>
<feature type="domain" description="Sushi" evidence="21">
    <location>
        <begin position="143"/>
        <end position="202"/>
    </location>
</feature>
<dbReference type="GO" id="GO:0009617">
    <property type="term" value="P:response to bacterium"/>
    <property type="evidence" value="ECO:0007669"/>
    <property type="project" value="TreeGrafter"/>
</dbReference>
<evidence type="ECO:0000256" key="14">
    <source>
        <dbReference type="ARBA" id="ARBA00023157"/>
    </source>
</evidence>
<keyword evidence="23" id="KW-1185">Reference proteome</keyword>
<evidence type="ECO:0000256" key="6">
    <source>
        <dbReference type="ARBA" id="ARBA00022588"/>
    </source>
</evidence>
<organism evidence="22 23">
    <name type="scientific">Echeneis naucrates</name>
    <name type="common">Live sharksucker</name>
    <dbReference type="NCBI Taxonomy" id="173247"/>
    <lineage>
        <taxon>Eukaryota</taxon>
        <taxon>Metazoa</taxon>
        <taxon>Chordata</taxon>
        <taxon>Craniata</taxon>
        <taxon>Vertebrata</taxon>
        <taxon>Euteleostomi</taxon>
        <taxon>Actinopterygii</taxon>
        <taxon>Neopterygii</taxon>
        <taxon>Teleostei</taxon>
        <taxon>Neoteleostei</taxon>
        <taxon>Acanthomorphata</taxon>
        <taxon>Carangaria</taxon>
        <taxon>Carangiformes</taxon>
        <taxon>Echeneidae</taxon>
        <taxon>Echeneis</taxon>
    </lineage>
</organism>
<evidence type="ECO:0000259" key="20">
    <source>
        <dbReference type="PROSITE" id="PS50240"/>
    </source>
</evidence>
<evidence type="ECO:0000256" key="5">
    <source>
        <dbReference type="ARBA" id="ARBA00022525"/>
    </source>
</evidence>
<dbReference type="PRINTS" id="PR00722">
    <property type="entry name" value="CHYMOTRYPSIN"/>
</dbReference>
<feature type="domain" description="VWFA" evidence="19">
    <location>
        <begin position="312"/>
        <end position="513"/>
    </location>
</feature>
<feature type="active site" description="Charge relay system" evidence="17">
    <location>
        <position position="624"/>
    </location>
</feature>
<keyword evidence="6" id="KW-0399">Innate immunity</keyword>
<dbReference type="SMART" id="SM00327">
    <property type="entry name" value="VWA"/>
    <property type="match status" value="1"/>
</dbReference>
<dbReference type="InterPro" id="IPR001314">
    <property type="entry name" value="Peptidase_S1A"/>
</dbReference>
<evidence type="ECO:0000256" key="2">
    <source>
        <dbReference type="ARBA" id="ARBA00001946"/>
    </source>
</evidence>
<dbReference type="InParanoid" id="A0A665V5B0"/>
<dbReference type="GO" id="GO:0004252">
    <property type="term" value="F:serine-type endopeptidase activity"/>
    <property type="evidence" value="ECO:0007669"/>
    <property type="project" value="InterPro"/>
</dbReference>
<feature type="domain" description="Peptidase S1" evidence="20">
    <location>
        <begin position="532"/>
        <end position="810"/>
    </location>
</feature>
<dbReference type="InterPro" id="IPR002035">
    <property type="entry name" value="VWF_A"/>
</dbReference>
<dbReference type="InterPro" id="IPR043504">
    <property type="entry name" value="Peptidase_S1_PA_chymotrypsin"/>
</dbReference>
<evidence type="ECO:0000256" key="7">
    <source>
        <dbReference type="ARBA" id="ARBA00022659"/>
    </source>
</evidence>
<evidence type="ECO:0000256" key="10">
    <source>
        <dbReference type="ARBA" id="ARBA00022737"/>
    </source>
</evidence>
<dbReference type="Ensembl" id="ENSENLT00000027656.1">
    <property type="protein sequence ID" value="ENSENLP00000026829.1"/>
    <property type="gene ID" value="ENSENLG00000012046.1"/>
</dbReference>
<feature type="active site" description="Charge relay system" evidence="17">
    <location>
        <position position="746"/>
    </location>
</feature>
<dbReference type="SUPFAM" id="SSF53300">
    <property type="entry name" value="vWA-like"/>
    <property type="match status" value="1"/>
</dbReference>
<keyword evidence="15" id="KW-0325">Glycoprotein</keyword>
<evidence type="ECO:0000256" key="8">
    <source>
        <dbReference type="ARBA" id="ARBA00022670"/>
    </source>
</evidence>
<keyword evidence="12" id="KW-0720">Serine protease</keyword>
<evidence type="ECO:0000313" key="22">
    <source>
        <dbReference type="Ensembl" id="ENSENLP00000026829.1"/>
    </source>
</evidence>
<dbReference type="Gene3D" id="3.40.50.410">
    <property type="entry name" value="von Willebrand factor, type A domain"/>
    <property type="match status" value="1"/>
</dbReference>
<feature type="disulfide bond" evidence="18">
    <location>
        <begin position="232"/>
        <end position="259"/>
    </location>
</feature>
<comment type="cofactor">
    <cofactor evidence="2">
        <name>Mg(2+)</name>
        <dbReference type="ChEBI" id="CHEBI:18420"/>
    </cofactor>
</comment>
<dbReference type="PROSITE" id="PS50240">
    <property type="entry name" value="TRYPSIN_DOM"/>
    <property type="match status" value="1"/>
</dbReference>
<dbReference type="PROSITE" id="PS50923">
    <property type="entry name" value="SUSHI"/>
    <property type="match status" value="2"/>
</dbReference>
<evidence type="ECO:0000256" key="18">
    <source>
        <dbReference type="PROSITE-ProRule" id="PRU00302"/>
    </source>
</evidence>
<feature type="domain" description="Sushi" evidence="21">
    <location>
        <begin position="205"/>
        <end position="261"/>
    </location>
</feature>
<dbReference type="OMA" id="YTKPWHV"/>
<evidence type="ECO:0000256" key="17">
    <source>
        <dbReference type="PIRSR" id="PIRSR001154-1"/>
    </source>
</evidence>
<proteinExistence type="predicted"/>
<reference evidence="22" key="1">
    <citation type="submission" date="2021-04" db="EMBL/GenBank/DDBJ databases">
        <authorList>
            <consortium name="Wellcome Sanger Institute Data Sharing"/>
        </authorList>
    </citation>
    <scope>NUCLEOTIDE SEQUENCE [LARGE SCALE GENOMIC DNA]</scope>
</reference>
<sequence length="820" mass="91985">MGNQSSNKAARCRSIQTLRLWFLSPKKQTQLMQHQAMYVKSILWVLVFISAQEVSLQDEEEDDYEYESYDYQQPLNCSTTESIKGGHVTYSQGGLEGSVLTYHCGPGKHPFPVRQRVCDADGEWSVMRLANGRTTSRAICKELMCPGQLQLDHGDFWPRDQWFGVGKTQSFSCSAGFTLYGSAERNCTIFGDWTGTTPVCDNHADDCDDPGVPPGAQRTGPFETGERVVYRCQAGLHLLGSAERVCLESREWSGSAPRCQGEKTFDSPSAVAKAMAGSLAGVMDVVSPEAKKKIQTMSFARTVRVSDGSRINIYILLDTSGSIAREEFEKSRNATIALIRKLDSYEVQMKFHILSFASEAKDIVNITDTDISTNTEEVIWHLMDFDYNSHGRKTGTNLFSAINRVNSLISFFKQNSERYHFRDTQNVIIIQTDGYSNMGTKPQIALAKIRETLGYSATSIDHTDESLLDVYVFGVGEEVKKDELNALASKKRGEHHVFILKDYETLGKVFNSIISDKSVTMCGVAQEHEANVEVGETVYSNPWHVTLAAPTWGPGKSCSGSIVSQNWVLTAAHCFATASTERISDQVTVEYGDGTVGSRRVILHPNYNTRALVHKNVSEFYDYDVALVQVNKSIPLSWKARPICLPCTVPASRAMKKINSTCQQHRDELLPHEETTAYFIHKKNKETERKVTHFQTRSRRPACVEKAKVTLRNPTTVTLDEYIPDRFLCSGGSPEYQDDVTCKGDSGGSMFLQKRNRYFQVAVVSWGTVNICDRLGSSKKRNKKNKPPPDARDFHIDLFKILPWLKRHLGDQIQFLPEIN</sequence>